<dbReference type="EMBL" id="JABKAV010000002">
    <property type="protein sequence ID" value="NVO83564.1"/>
    <property type="molecule type" value="Genomic_DNA"/>
</dbReference>
<sequence length="310" mass="34579">MLQLLLKPLVFGGGVFLVIFTVLSAVRTLVLPRNENVLLNAWIFTSLRFVFDTVAGLGRTYAQRDRVMALYAPIGLVALPIVWLALLSVAYTGIFWALGEGNLDRCFRISNSSLLTLGSEEPSRDLWANMMSYSEAMLGLLLLTLLLSYLPTMYQAFSRREIAVSRLELRAGSKASALELVLWMNRTGSLGDDRTQWQDWEQWFVEIEESHTSLPILSFFRSPQPGRSWVTASGLILDAAALITSSVEQPRDPHLTLCFKAGCIAVNRVARFFHYEEPTPESDAPASNAPNPEPSFQQAHQRLREAGVSV</sequence>
<protein>
    <recommendedName>
        <fullName evidence="5">Two pore domain potassium channel family protein</fullName>
    </recommendedName>
</protein>
<organism evidence="3 4">
    <name type="scientific">Hymenobacter terrestris</name>
    <dbReference type="NCBI Taxonomy" id="2748310"/>
    <lineage>
        <taxon>Bacteria</taxon>
        <taxon>Pseudomonadati</taxon>
        <taxon>Bacteroidota</taxon>
        <taxon>Cytophagia</taxon>
        <taxon>Cytophagales</taxon>
        <taxon>Hymenobacteraceae</taxon>
        <taxon>Hymenobacter</taxon>
    </lineage>
</organism>
<evidence type="ECO:0008006" key="5">
    <source>
        <dbReference type="Google" id="ProtNLM"/>
    </source>
</evidence>
<evidence type="ECO:0000313" key="3">
    <source>
        <dbReference type="EMBL" id="NVO83564.1"/>
    </source>
</evidence>
<feature type="compositionally biased region" description="Low complexity" evidence="1">
    <location>
        <begin position="281"/>
        <end position="290"/>
    </location>
</feature>
<evidence type="ECO:0000313" key="4">
    <source>
        <dbReference type="Proteomes" id="UP000626554"/>
    </source>
</evidence>
<feature type="transmembrane region" description="Helical" evidence="2">
    <location>
        <begin position="70"/>
        <end position="98"/>
    </location>
</feature>
<feature type="non-terminal residue" evidence="3">
    <location>
        <position position="310"/>
    </location>
</feature>
<proteinExistence type="predicted"/>
<feature type="transmembrane region" description="Helical" evidence="2">
    <location>
        <begin position="130"/>
        <end position="150"/>
    </location>
</feature>
<feature type="transmembrane region" description="Helical" evidence="2">
    <location>
        <begin position="9"/>
        <end position="31"/>
    </location>
</feature>
<reference evidence="3 4" key="1">
    <citation type="submission" date="2020-05" db="EMBL/GenBank/DDBJ databases">
        <title>Hymenobacter terrestris sp. nov. and Hymenobacter lapidiphilus sp. nov., isolated from regoliths in Antarctica.</title>
        <authorList>
            <person name="Sedlacek I."/>
            <person name="Pantucek R."/>
            <person name="Zeman M."/>
            <person name="Holochova P."/>
            <person name="Kralova S."/>
            <person name="Stankova E."/>
            <person name="Sedo O."/>
            <person name="Micenkova L."/>
            <person name="Svec P."/>
            <person name="Gupta V."/>
            <person name="Sood U."/>
            <person name="Korpole U.S."/>
            <person name="Lal R."/>
        </authorList>
    </citation>
    <scope>NUCLEOTIDE SEQUENCE [LARGE SCALE GENOMIC DNA]</scope>
    <source>
        <strain evidence="3 4">P5252</strain>
    </source>
</reference>
<feature type="transmembrane region" description="Helical" evidence="2">
    <location>
        <begin position="37"/>
        <end position="58"/>
    </location>
</feature>
<evidence type="ECO:0000256" key="1">
    <source>
        <dbReference type="SAM" id="MobiDB-lite"/>
    </source>
</evidence>
<keyword evidence="2" id="KW-0812">Transmembrane</keyword>
<evidence type="ECO:0000256" key="2">
    <source>
        <dbReference type="SAM" id="Phobius"/>
    </source>
</evidence>
<gene>
    <name evidence="3" type="ORF">HW556_01595</name>
</gene>
<keyword evidence="4" id="KW-1185">Reference proteome</keyword>
<name>A0ABX2Q1D7_9BACT</name>
<keyword evidence="2" id="KW-1133">Transmembrane helix</keyword>
<keyword evidence="2" id="KW-0472">Membrane</keyword>
<accession>A0ABX2Q1D7</accession>
<comment type="caution">
    <text evidence="3">The sequence shown here is derived from an EMBL/GenBank/DDBJ whole genome shotgun (WGS) entry which is preliminary data.</text>
</comment>
<feature type="region of interest" description="Disordered" evidence="1">
    <location>
        <begin position="278"/>
        <end position="310"/>
    </location>
</feature>
<dbReference type="RefSeq" id="WP_176897337.1">
    <property type="nucleotide sequence ID" value="NZ_JABKAV010000002.1"/>
</dbReference>
<dbReference type="Proteomes" id="UP000626554">
    <property type="component" value="Unassembled WGS sequence"/>
</dbReference>